<sequence length="177" mass="19192">MELQKVLQPEQEPAQWPMEQKTIACTQWPEEQVLPAPKPAATTNLGLLLVGLESMAGGPESLEGLAVLVEDATACAMVFPIQTIRQGRGGILPDPIRCSLRTRQAMPLWAVMSCPPGLVVSVIQKPSPSFSTVNGPSASFASPLTNGQAWLGHAWNWGWLGLHVFGFLKLLRLNLYP</sequence>
<keyword evidence="2" id="KW-1185">Reference proteome</keyword>
<dbReference type="EMBL" id="KV745268">
    <property type="protein sequence ID" value="OCK75844.1"/>
    <property type="molecule type" value="Genomic_DNA"/>
</dbReference>
<name>A0A8E2JBF9_9PEZI</name>
<evidence type="ECO:0000313" key="2">
    <source>
        <dbReference type="Proteomes" id="UP000250266"/>
    </source>
</evidence>
<reference evidence="1 2" key="1">
    <citation type="journal article" date="2016" name="Nat. Commun.">
        <title>Ectomycorrhizal ecology is imprinted in the genome of the dominant symbiotic fungus Cenococcum geophilum.</title>
        <authorList>
            <consortium name="DOE Joint Genome Institute"/>
            <person name="Peter M."/>
            <person name="Kohler A."/>
            <person name="Ohm R.A."/>
            <person name="Kuo A."/>
            <person name="Krutzmann J."/>
            <person name="Morin E."/>
            <person name="Arend M."/>
            <person name="Barry K.W."/>
            <person name="Binder M."/>
            <person name="Choi C."/>
            <person name="Clum A."/>
            <person name="Copeland A."/>
            <person name="Grisel N."/>
            <person name="Haridas S."/>
            <person name="Kipfer T."/>
            <person name="LaButti K."/>
            <person name="Lindquist E."/>
            <person name="Lipzen A."/>
            <person name="Maire R."/>
            <person name="Meier B."/>
            <person name="Mihaltcheva S."/>
            <person name="Molinier V."/>
            <person name="Murat C."/>
            <person name="Poggeler S."/>
            <person name="Quandt C.A."/>
            <person name="Sperisen C."/>
            <person name="Tritt A."/>
            <person name="Tisserant E."/>
            <person name="Crous P.W."/>
            <person name="Henrissat B."/>
            <person name="Nehls U."/>
            <person name="Egli S."/>
            <person name="Spatafora J.W."/>
            <person name="Grigoriev I.V."/>
            <person name="Martin F.M."/>
        </authorList>
    </citation>
    <scope>NUCLEOTIDE SEQUENCE [LARGE SCALE GENOMIC DNA]</scope>
    <source>
        <strain evidence="1 2">CBS 459.81</strain>
    </source>
</reference>
<evidence type="ECO:0000313" key="1">
    <source>
        <dbReference type="EMBL" id="OCK75844.1"/>
    </source>
</evidence>
<gene>
    <name evidence="1" type="ORF">K432DRAFT_385896</name>
</gene>
<protein>
    <submittedName>
        <fullName evidence="1">Uncharacterized protein</fullName>
    </submittedName>
</protein>
<proteinExistence type="predicted"/>
<dbReference type="AlphaFoldDB" id="A0A8E2JBF9"/>
<accession>A0A8E2JBF9</accession>
<organism evidence="1 2">
    <name type="scientific">Lepidopterella palustris CBS 459.81</name>
    <dbReference type="NCBI Taxonomy" id="1314670"/>
    <lineage>
        <taxon>Eukaryota</taxon>
        <taxon>Fungi</taxon>
        <taxon>Dikarya</taxon>
        <taxon>Ascomycota</taxon>
        <taxon>Pezizomycotina</taxon>
        <taxon>Dothideomycetes</taxon>
        <taxon>Pleosporomycetidae</taxon>
        <taxon>Mytilinidiales</taxon>
        <taxon>Argynnaceae</taxon>
        <taxon>Lepidopterella</taxon>
    </lineage>
</organism>
<dbReference type="Proteomes" id="UP000250266">
    <property type="component" value="Unassembled WGS sequence"/>
</dbReference>